<evidence type="ECO:0000256" key="6">
    <source>
        <dbReference type="ARBA" id="ARBA00022840"/>
    </source>
</evidence>
<keyword evidence="5 12" id="KW-0418">Kinase</keyword>
<evidence type="ECO:0000256" key="9">
    <source>
        <dbReference type="SAM" id="Phobius"/>
    </source>
</evidence>
<evidence type="ECO:0000256" key="7">
    <source>
        <dbReference type="ARBA" id="ARBA00023137"/>
    </source>
</evidence>
<evidence type="ECO:0000259" key="10">
    <source>
        <dbReference type="Pfam" id="PF13614"/>
    </source>
</evidence>
<name>A0A7K1TFQ1_9BACT</name>
<dbReference type="GO" id="GO:0004715">
    <property type="term" value="F:non-membrane spanning protein tyrosine kinase activity"/>
    <property type="evidence" value="ECO:0007669"/>
    <property type="project" value="UniProtKB-EC"/>
</dbReference>
<accession>A0A7K1TFQ1</accession>
<keyword evidence="7" id="KW-0829">Tyrosine-protein kinase</keyword>
<proteinExistence type="inferred from homology"/>
<keyword evidence="6" id="KW-0067">ATP-binding</keyword>
<dbReference type="SUPFAM" id="SSF52540">
    <property type="entry name" value="P-loop containing nucleoside triphosphate hydrolases"/>
    <property type="match status" value="1"/>
</dbReference>
<evidence type="ECO:0000256" key="4">
    <source>
        <dbReference type="ARBA" id="ARBA00022741"/>
    </source>
</evidence>
<evidence type="ECO:0000256" key="1">
    <source>
        <dbReference type="ARBA" id="ARBA00007316"/>
    </source>
</evidence>
<protein>
    <recommendedName>
        <fullName evidence="2">non-specific protein-tyrosine kinase</fullName>
        <ecNumber evidence="2">2.7.10.2</ecNumber>
    </recommendedName>
</protein>
<keyword evidence="9" id="KW-0812">Transmembrane</keyword>
<comment type="similarity">
    <text evidence="1">Belongs to the CpsD/CapB family.</text>
</comment>
<reference evidence="12 13" key="1">
    <citation type="submission" date="2019-12" db="EMBL/GenBank/DDBJ databases">
        <title>Hymenobacter sp. HMF4947 Genome sequencing and assembly.</title>
        <authorList>
            <person name="Kang H."/>
            <person name="Cha I."/>
            <person name="Kim H."/>
            <person name="Joh K."/>
        </authorList>
    </citation>
    <scope>NUCLEOTIDE SEQUENCE [LARGE SCALE GENOMIC DNA]</scope>
    <source>
        <strain evidence="12 13">HMF4947</strain>
    </source>
</reference>
<keyword evidence="13" id="KW-1185">Reference proteome</keyword>
<gene>
    <name evidence="12" type="ORF">GO988_12965</name>
</gene>
<dbReference type="InterPro" id="IPR032807">
    <property type="entry name" value="GNVR"/>
</dbReference>
<evidence type="ECO:0000256" key="3">
    <source>
        <dbReference type="ARBA" id="ARBA00022679"/>
    </source>
</evidence>
<sequence>MDMSNAPLQSDGIEQPNHKFVIARYLRYWYLFALGLLLALGGTYLYIRYTTPLYSISSLILIKDRRDNPAQPRPEQFEYTNTLNSAKNIDNELILLKSVSLMQRVLTELSLNTSYYVKGQVRNQEIYQATLPFKLIINKLDSTAFNKTITISPKGSNSFVLEEVGQTPTTHQFGQLIRRSYASFTVVSSPTVLANKSGKPFIVKFQDLRKAAIDYSKKLSVTAVNKQASMLSLNLVDPVPEKGKEILNRLVQVYNKESIEDKDAIAAHTIDFIDERLKYLGTELTDVEKGVETFKRQNDVADVSSQINQSLVDVSDFNKQIADYGIQLSVITTIGQYISKPGNEQQLIPSTLNVQDPTLSGLITKFNELQLDRERLLRNVQLSNPIVESMGEQLANLRGNILENITTIKNNLTYTRQSLQAKAGQSGSRIQRVPTIERGLQEINRQQELKRSLYLYLLQKREEAALSLAATVSSARVVDPAIASDDPVSPQKPAVLVLALILGLGLPFAFVYVKGLMNDKVQLLKEVTDVTNVPILGELVHNKSKERVVITRVSRTPLAEMFRLIRTNFQFATLNQPNKVVLVTSSMSGEGKSFFSLNLAASLVVAGKSVVLISLDLRKNEVVDAAVAPEGMGMTEYLLSDDISVNDVVFPSAEVPGLQRISAGALPFNPAEVLMSPRMVKILDVLKQSFDHIIIDSSPVGQVVDAFALAPYVDYTIYVVRYNFTQKAQLEIINKIQADKKLFPIALVINDAKKNNLHDYGYGNGYGYKEDEVRTKLA</sequence>
<evidence type="ECO:0000259" key="11">
    <source>
        <dbReference type="Pfam" id="PF13807"/>
    </source>
</evidence>
<dbReference type="GO" id="GO:0005886">
    <property type="term" value="C:plasma membrane"/>
    <property type="evidence" value="ECO:0007669"/>
    <property type="project" value="TreeGrafter"/>
</dbReference>
<dbReference type="EMBL" id="WQKZ01000003">
    <property type="protein sequence ID" value="MVN77239.1"/>
    <property type="molecule type" value="Genomic_DNA"/>
</dbReference>
<dbReference type="EC" id="2.7.10.2" evidence="2"/>
<evidence type="ECO:0000256" key="8">
    <source>
        <dbReference type="ARBA" id="ARBA00051245"/>
    </source>
</evidence>
<evidence type="ECO:0000256" key="2">
    <source>
        <dbReference type="ARBA" id="ARBA00011903"/>
    </source>
</evidence>
<organism evidence="12 13">
    <name type="scientific">Hymenobacter ginkgonis</name>
    <dbReference type="NCBI Taxonomy" id="2682976"/>
    <lineage>
        <taxon>Bacteria</taxon>
        <taxon>Pseudomonadati</taxon>
        <taxon>Bacteroidota</taxon>
        <taxon>Cytophagia</taxon>
        <taxon>Cytophagales</taxon>
        <taxon>Hymenobacteraceae</taxon>
        <taxon>Hymenobacter</taxon>
    </lineage>
</organism>
<evidence type="ECO:0000313" key="12">
    <source>
        <dbReference type="EMBL" id="MVN77239.1"/>
    </source>
</evidence>
<feature type="domain" description="Tyrosine-protein kinase G-rich" evidence="11">
    <location>
        <begin position="442"/>
        <end position="514"/>
    </location>
</feature>
<dbReference type="Proteomes" id="UP000441336">
    <property type="component" value="Unassembled WGS sequence"/>
</dbReference>
<keyword evidence="3 12" id="KW-0808">Transferase</keyword>
<dbReference type="PANTHER" id="PTHR32309">
    <property type="entry name" value="TYROSINE-PROTEIN KINASE"/>
    <property type="match status" value="1"/>
</dbReference>
<keyword evidence="9" id="KW-1133">Transmembrane helix</keyword>
<dbReference type="NCBIfam" id="TIGR01007">
    <property type="entry name" value="eps_fam"/>
    <property type="match status" value="1"/>
</dbReference>
<dbReference type="InterPro" id="IPR005702">
    <property type="entry name" value="Wzc-like_C"/>
</dbReference>
<dbReference type="InterPro" id="IPR025669">
    <property type="entry name" value="AAA_dom"/>
</dbReference>
<evidence type="ECO:0000256" key="5">
    <source>
        <dbReference type="ARBA" id="ARBA00022777"/>
    </source>
</evidence>
<keyword evidence="4" id="KW-0547">Nucleotide-binding</keyword>
<dbReference type="GO" id="GO:0005524">
    <property type="term" value="F:ATP binding"/>
    <property type="evidence" value="ECO:0007669"/>
    <property type="project" value="UniProtKB-KW"/>
</dbReference>
<comment type="catalytic activity">
    <reaction evidence="8">
        <text>L-tyrosyl-[protein] + ATP = O-phospho-L-tyrosyl-[protein] + ADP + H(+)</text>
        <dbReference type="Rhea" id="RHEA:10596"/>
        <dbReference type="Rhea" id="RHEA-COMP:10136"/>
        <dbReference type="Rhea" id="RHEA-COMP:20101"/>
        <dbReference type="ChEBI" id="CHEBI:15378"/>
        <dbReference type="ChEBI" id="CHEBI:30616"/>
        <dbReference type="ChEBI" id="CHEBI:46858"/>
        <dbReference type="ChEBI" id="CHEBI:61978"/>
        <dbReference type="ChEBI" id="CHEBI:456216"/>
        <dbReference type="EC" id="2.7.10.2"/>
    </reaction>
</comment>
<dbReference type="Pfam" id="PF13807">
    <property type="entry name" value="GNVR"/>
    <property type="match status" value="1"/>
</dbReference>
<dbReference type="InterPro" id="IPR027417">
    <property type="entry name" value="P-loop_NTPase"/>
</dbReference>
<dbReference type="PANTHER" id="PTHR32309:SF13">
    <property type="entry name" value="FERRIC ENTEROBACTIN TRANSPORT PROTEIN FEPE"/>
    <property type="match status" value="1"/>
</dbReference>
<feature type="domain" description="AAA" evidence="10">
    <location>
        <begin position="579"/>
        <end position="722"/>
    </location>
</feature>
<dbReference type="RefSeq" id="WP_157566084.1">
    <property type="nucleotide sequence ID" value="NZ_WQKZ01000003.1"/>
</dbReference>
<comment type="caution">
    <text evidence="12">The sequence shown here is derived from an EMBL/GenBank/DDBJ whole genome shotgun (WGS) entry which is preliminary data.</text>
</comment>
<dbReference type="Pfam" id="PF13614">
    <property type="entry name" value="AAA_31"/>
    <property type="match status" value="1"/>
</dbReference>
<dbReference type="Gene3D" id="3.40.50.300">
    <property type="entry name" value="P-loop containing nucleotide triphosphate hydrolases"/>
    <property type="match status" value="1"/>
</dbReference>
<dbReference type="AlphaFoldDB" id="A0A7K1TFQ1"/>
<dbReference type="InterPro" id="IPR050445">
    <property type="entry name" value="Bact_polysacc_biosynth/exp"/>
</dbReference>
<keyword evidence="9" id="KW-0472">Membrane</keyword>
<feature type="transmembrane region" description="Helical" evidence="9">
    <location>
        <begin position="28"/>
        <end position="47"/>
    </location>
</feature>
<dbReference type="CDD" id="cd05387">
    <property type="entry name" value="BY-kinase"/>
    <property type="match status" value="1"/>
</dbReference>
<evidence type="ECO:0000313" key="13">
    <source>
        <dbReference type="Proteomes" id="UP000441336"/>
    </source>
</evidence>